<dbReference type="InterPro" id="IPR017972">
    <property type="entry name" value="Cyt_P450_CS"/>
</dbReference>
<dbReference type="PANTHER" id="PTHR47944:SF16">
    <property type="entry name" value="CYTOCHROME P450 FAMILY 1 SUBFAMILY A POLYPEPTIDE 1"/>
    <property type="match status" value="1"/>
</dbReference>
<dbReference type="GO" id="GO:0016705">
    <property type="term" value="F:oxidoreductase activity, acting on paired donors, with incorporation or reduction of molecular oxygen"/>
    <property type="evidence" value="ECO:0007669"/>
    <property type="project" value="InterPro"/>
</dbReference>
<dbReference type="PROSITE" id="PS00086">
    <property type="entry name" value="CYTOCHROME_P450"/>
    <property type="match status" value="1"/>
</dbReference>
<evidence type="ECO:0000256" key="3">
    <source>
        <dbReference type="ARBA" id="ARBA00022723"/>
    </source>
</evidence>
<dbReference type="PRINTS" id="PR00385">
    <property type="entry name" value="P450"/>
</dbReference>
<comment type="similarity">
    <text evidence="1 7">Belongs to the cytochrome P450 family.</text>
</comment>
<dbReference type="EMBL" id="EU032590">
    <property type="protein sequence ID" value="ABV80344.1"/>
    <property type="molecule type" value="mRNA"/>
</dbReference>
<evidence type="ECO:0000313" key="9">
    <source>
        <dbReference type="EMBL" id="ABV80344.1"/>
    </source>
</evidence>
<comment type="cofactor">
    <cofactor evidence="6">
        <name>heme</name>
        <dbReference type="ChEBI" id="CHEBI:30413"/>
    </cofactor>
</comment>
<keyword evidence="5 6" id="KW-0408">Iron</keyword>
<dbReference type="InterPro" id="IPR001128">
    <property type="entry name" value="Cyt_P450"/>
</dbReference>
<keyword evidence="2 6" id="KW-0349">Heme</keyword>
<dbReference type="OrthoDB" id="2789670at2759"/>
<dbReference type="CDD" id="cd20618">
    <property type="entry name" value="CYP71_clan"/>
    <property type="match status" value="1"/>
</dbReference>
<feature type="chain" id="PRO_5002785373" evidence="8">
    <location>
        <begin position="23"/>
        <end position="498"/>
    </location>
</feature>
<protein>
    <submittedName>
        <fullName evidence="9">Cytochrome P450-dependent monooxygenase</fullName>
    </submittedName>
</protein>
<keyword evidence="8" id="KW-0732">Signal</keyword>
<reference evidence="9" key="1">
    <citation type="journal article" date="2008" name="Proc. Natl. Acad. Sci. U.S.A.">
        <title>Independent origins of syringyl lignin in vascular plants.</title>
        <authorList>
            <person name="Weng J.K."/>
            <person name="Li X."/>
            <person name="Stout J."/>
            <person name="Chapple C."/>
        </authorList>
    </citation>
    <scope>NUCLEOTIDE SEQUENCE</scope>
    <source>
        <strain evidence="9">Smo116.5</strain>
    </source>
</reference>
<dbReference type="GeneID" id="112345952"/>
<dbReference type="Gene3D" id="1.10.630.10">
    <property type="entry name" value="Cytochrome P450"/>
    <property type="match status" value="1"/>
</dbReference>
<feature type="binding site" description="axial binding residue" evidence="6">
    <location>
        <position position="434"/>
    </location>
    <ligand>
        <name>heme</name>
        <dbReference type="ChEBI" id="CHEBI:30413"/>
    </ligand>
    <ligandPart>
        <name>Fe</name>
        <dbReference type="ChEBI" id="CHEBI:18248"/>
    </ligandPart>
</feature>
<keyword evidence="4 7" id="KW-0560">Oxidoreductase</keyword>
<dbReference type="PRINTS" id="PR00463">
    <property type="entry name" value="EP450I"/>
</dbReference>
<dbReference type="GO" id="GO:0004497">
    <property type="term" value="F:monooxygenase activity"/>
    <property type="evidence" value="ECO:0007669"/>
    <property type="project" value="UniProtKB-KW"/>
</dbReference>
<dbReference type="InterPro" id="IPR002401">
    <property type="entry name" value="Cyt_P450_E_grp-I"/>
</dbReference>
<evidence type="ECO:0000256" key="2">
    <source>
        <dbReference type="ARBA" id="ARBA00022617"/>
    </source>
</evidence>
<dbReference type="PANTHER" id="PTHR47944">
    <property type="entry name" value="CYTOCHROME P450 98A9"/>
    <property type="match status" value="1"/>
</dbReference>
<dbReference type="InterPro" id="IPR036396">
    <property type="entry name" value="Cyt_P450_sf"/>
</dbReference>
<dbReference type="GO" id="GO:0020037">
    <property type="term" value="F:heme binding"/>
    <property type="evidence" value="ECO:0007669"/>
    <property type="project" value="InterPro"/>
</dbReference>
<evidence type="ECO:0000256" key="7">
    <source>
        <dbReference type="RuleBase" id="RU000461"/>
    </source>
</evidence>
<organism evidence="9">
    <name type="scientific">Selaginella moellendorffii</name>
    <name type="common">Spikemoss</name>
    <dbReference type="NCBI Taxonomy" id="88036"/>
    <lineage>
        <taxon>Eukaryota</taxon>
        <taxon>Viridiplantae</taxon>
        <taxon>Streptophyta</taxon>
        <taxon>Embryophyta</taxon>
        <taxon>Tracheophyta</taxon>
        <taxon>Lycopodiopsida</taxon>
        <taxon>Selaginellales</taxon>
        <taxon>Selaginellaceae</taxon>
        <taxon>Selaginella</taxon>
    </lineage>
</organism>
<dbReference type="SUPFAM" id="SSF48264">
    <property type="entry name" value="Cytochrome P450"/>
    <property type="match status" value="1"/>
</dbReference>
<evidence type="ECO:0000256" key="5">
    <source>
        <dbReference type="ARBA" id="ARBA00023004"/>
    </source>
</evidence>
<evidence type="ECO:0000256" key="6">
    <source>
        <dbReference type="PIRSR" id="PIRSR602401-1"/>
    </source>
</evidence>
<dbReference type="Pfam" id="PF00067">
    <property type="entry name" value="p450"/>
    <property type="match status" value="1"/>
</dbReference>
<proteinExistence type="evidence at transcript level"/>
<dbReference type="FunFam" id="1.10.630.10:FF:000026">
    <property type="entry name" value="Cytochrome P450 82C4"/>
    <property type="match status" value="1"/>
</dbReference>
<dbReference type="GO" id="GO:0005506">
    <property type="term" value="F:iron ion binding"/>
    <property type="evidence" value="ECO:0007669"/>
    <property type="project" value="InterPro"/>
</dbReference>
<evidence type="ECO:0000256" key="1">
    <source>
        <dbReference type="ARBA" id="ARBA00010617"/>
    </source>
</evidence>
<dbReference type="AlphaFoldDB" id="B2XCI5"/>
<name>B2XCI5_SELML</name>
<sequence>MEFLRLALAFLKALVFKLGCMSKSSSKSFSLPPSPRAVPLLGHLHLLGKLPHQSLQKLASRYGDVMLLKLGSHRTLVISSAEAARAVLKTHDHVFSSRPSTVAGKIFGYGGAGLVWAPYGEHWRTVRKLCTLELLTAKRVETSHPVRKREMAFVLDELSRHQQSDKQLEPVDLTTKLSDLTFNIMTRMVMNKSYLTGTSAEKEAAVRFKDLITEAFVVGTSCLSDSFSWLAWVDPQARKMERIHQQQDAYLSKQIAEHRQQPGSNGDFLDVMLAMEELSDTSIKSLSQDMLGAGTDTTAVTVEWALSELVKDPALLRRAQEELTEMVGDKAMVDESDLPKLRYLQAVVKETLRLHPAGPLLLPHESAEACVLENYTIPAKTRVIVNAYAIARDSRWWDEPLKFDPERFLEKCQGMDVRGQSFEYLPFGSGRRGCPGVTLGMTTVMFILANLIHAFDWKLASGEEMDMTEAFGVTVPRASPLKLVPSSLNLEFPPKFKS</sequence>
<keyword evidence="3 6" id="KW-0479">Metal-binding</keyword>
<evidence type="ECO:0000256" key="4">
    <source>
        <dbReference type="ARBA" id="ARBA00023002"/>
    </source>
</evidence>
<evidence type="ECO:0000256" key="8">
    <source>
        <dbReference type="SAM" id="SignalP"/>
    </source>
</evidence>
<accession>B2XCI5</accession>
<feature type="signal peptide" evidence="8">
    <location>
        <begin position="1"/>
        <end position="22"/>
    </location>
</feature>
<keyword evidence="7 9" id="KW-0503">Monooxygenase</keyword>
<dbReference type="RefSeq" id="XP_024529508.1">
    <property type="nucleotide sequence ID" value="XM_024673740.1"/>
</dbReference>